<keyword evidence="2" id="KW-1185">Reference proteome</keyword>
<sequence length="174" mass="20528">MITVFLWIYFSGNERQCRNIKRYCLFYVIHNANSIISELFVEGFQQVFPKWQGIFNIRELIGMREIIDRFVNEIPNKEHVLQLVDKLDLNLKIVAESDTYYLFFRDGKVDCCETWIDTGTNAKISGRDAHLEQLFNGDLKLRQGVKMNYFTIDCPFRAQLVLESLFYLARPLPV</sequence>
<evidence type="ECO:0000313" key="1">
    <source>
        <dbReference type="EMBL" id="MBS8265950.1"/>
    </source>
</evidence>
<evidence type="ECO:0008006" key="3">
    <source>
        <dbReference type="Google" id="ProtNLM"/>
    </source>
</evidence>
<evidence type="ECO:0000313" key="2">
    <source>
        <dbReference type="Proteomes" id="UP000761411"/>
    </source>
</evidence>
<proteinExistence type="predicted"/>
<accession>A0A944CMZ0</accession>
<dbReference type="EMBL" id="QTKX01000002">
    <property type="protein sequence ID" value="MBS8265950.1"/>
    <property type="molecule type" value="Genomic_DNA"/>
</dbReference>
<protein>
    <recommendedName>
        <fullName evidence="3">SCP2 domain-containing protein</fullName>
    </recommendedName>
</protein>
<comment type="caution">
    <text evidence="1">The sequence shown here is derived from an EMBL/GenBank/DDBJ whole genome shotgun (WGS) entry which is preliminary data.</text>
</comment>
<name>A0A944CMZ0_9BACI</name>
<reference evidence="1 2" key="1">
    <citation type="journal article" date="2021" name="Microorganisms">
        <title>Bacterial Dimethylsulfoniopropionate Biosynthesis in the East China Sea.</title>
        <authorList>
            <person name="Liu J."/>
            <person name="Zhang Y."/>
            <person name="Liu J."/>
            <person name="Zhong H."/>
            <person name="Williams B.T."/>
            <person name="Zheng Y."/>
            <person name="Curson A.R.J."/>
            <person name="Sun C."/>
            <person name="Sun H."/>
            <person name="Song D."/>
            <person name="Wagner Mackenzie B."/>
            <person name="Bermejo Martinez A."/>
            <person name="Todd J.D."/>
            <person name="Zhang X.H."/>
        </authorList>
    </citation>
    <scope>NUCLEOTIDE SEQUENCE [LARGE SCALE GENOMIC DNA]</scope>
    <source>
        <strain evidence="1 2">ESS08</strain>
    </source>
</reference>
<dbReference type="Proteomes" id="UP000761411">
    <property type="component" value="Unassembled WGS sequence"/>
</dbReference>
<organism evidence="1 2">
    <name type="scientific">Mesobacillus boroniphilus</name>
    <dbReference type="NCBI Taxonomy" id="308892"/>
    <lineage>
        <taxon>Bacteria</taxon>
        <taxon>Bacillati</taxon>
        <taxon>Bacillota</taxon>
        <taxon>Bacilli</taxon>
        <taxon>Bacillales</taxon>
        <taxon>Bacillaceae</taxon>
        <taxon>Mesobacillus</taxon>
    </lineage>
</organism>
<gene>
    <name evidence="1" type="ORF">DYI25_16100</name>
</gene>
<dbReference type="AlphaFoldDB" id="A0A944CMZ0"/>